<dbReference type="InterPro" id="IPR011990">
    <property type="entry name" value="TPR-like_helical_dom_sf"/>
</dbReference>
<dbReference type="KEGG" id="acp:A2cp1_3940"/>
<dbReference type="PANTHER" id="PTHR12558">
    <property type="entry name" value="CELL DIVISION CYCLE 16,23,27"/>
    <property type="match status" value="1"/>
</dbReference>
<evidence type="ECO:0000313" key="2">
    <source>
        <dbReference type="EMBL" id="ACL67263.1"/>
    </source>
</evidence>
<dbReference type="PANTHER" id="PTHR12558:SF13">
    <property type="entry name" value="CELL DIVISION CYCLE PROTEIN 27 HOMOLOG"/>
    <property type="match status" value="1"/>
</dbReference>
<protein>
    <submittedName>
        <fullName evidence="2">TPR repeat-containing protein</fullName>
    </submittedName>
</protein>
<dbReference type="SUPFAM" id="SSF48452">
    <property type="entry name" value="TPR-like"/>
    <property type="match status" value="8"/>
</dbReference>
<accession>B8J8H7</accession>
<feature type="region of interest" description="Disordered" evidence="1">
    <location>
        <begin position="1"/>
        <end position="23"/>
    </location>
</feature>
<proteinExistence type="predicted"/>
<gene>
    <name evidence="2" type="ordered locus">A2cp1_3940</name>
</gene>
<dbReference type="HOGENOM" id="CLU_225281_0_0_7"/>
<evidence type="ECO:0000256" key="1">
    <source>
        <dbReference type="SAM" id="MobiDB-lite"/>
    </source>
</evidence>
<organism evidence="2 3">
    <name type="scientific">Anaeromyxobacter dehalogenans (strain ATCC BAA-258 / DSM 21875 / 2CP-1)</name>
    <dbReference type="NCBI Taxonomy" id="455488"/>
    <lineage>
        <taxon>Bacteria</taxon>
        <taxon>Pseudomonadati</taxon>
        <taxon>Myxococcota</taxon>
        <taxon>Myxococcia</taxon>
        <taxon>Myxococcales</taxon>
        <taxon>Cystobacterineae</taxon>
        <taxon>Anaeromyxobacteraceae</taxon>
        <taxon>Anaeromyxobacter</taxon>
    </lineage>
</organism>
<evidence type="ECO:0000313" key="3">
    <source>
        <dbReference type="Proteomes" id="UP000007089"/>
    </source>
</evidence>
<dbReference type="Gene3D" id="1.25.40.10">
    <property type="entry name" value="Tetratricopeptide repeat domain"/>
    <property type="match status" value="8"/>
</dbReference>
<reference evidence="2" key="1">
    <citation type="submission" date="2009-01" db="EMBL/GenBank/DDBJ databases">
        <title>Complete sequence of Anaeromyxobacter dehalogenans 2CP-1.</title>
        <authorList>
            <consortium name="US DOE Joint Genome Institute"/>
            <person name="Lucas S."/>
            <person name="Copeland A."/>
            <person name="Lapidus A."/>
            <person name="Glavina del Rio T."/>
            <person name="Dalin E."/>
            <person name="Tice H."/>
            <person name="Bruce D."/>
            <person name="Goodwin L."/>
            <person name="Pitluck S."/>
            <person name="Saunders E."/>
            <person name="Brettin T."/>
            <person name="Detter J.C."/>
            <person name="Han C."/>
            <person name="Larimer F."/>
            <person name="Land M."/>
            <person name="Hauser L."/>
            <person name="Kyrpides N."/>
            <person name="Ovchinnikova G."/>
            <person name="Beliaev A.S."/>
            <person name="Richardson P."/>
        </authorList>
    </citation>
    <scope>NUCLEOTIDE SEQUENCE</scope>
    <source>
        <strain evidence="2">2CP-1</strain>
    </source>
</reference>
<dbReference type="EMBL" id="CP001359">
    <property type="protein sequence ID" value="ACL67263.1"/>
    <property type="molecule type" value="Genomic_DNA"/>
</dbReference>
<dbReference type="Proteomes" id="UP000007089">
    <property type="component" value="Chromosome"/>
</dbReference>
<feature type="region of interest" description="Disordered" evidence="1">
    <location>
        <begin position="2277"/>
        <end position="2316"/>
    </location>
</feature>
<name>B8J8H7_ANAD2</name>
<sequence>MAEVRQQPAPAHSSEPGAGSGAGFELRLERGGASVRLADRELAPGLTLESLTLRVPDVHFPFDAGAGAAQFRSRLTDLLELRVALTPAPVEAALARAGLGALGLEDVRIAFREGFAELAGRIAAGPAFTLQAGLLPRGERGLALVFHSPRLYGPAPLPAAALPHLAARALEAAGAAALPGDPLAPLLRAALAPRGWKLPRPHGARLAKAAFAPGVARIAWEAAAGPAEAGGAPELLAADEGARAFAPACEALARGEPEHAREALLAQGAAAAAHPFAAELLLSLLLLEDRFHDEALDLAAAWLQRRPDFAPALLAEALVRQARGEPARAARAYTALAAAAGGRGEAFAALAAAEAVFDVPGADPADALRAAEVALEVRRDHVPALRALRALSAASGDREALVRADRRLVAYDPDPQEKARAHAELGELLLHSDPAAARLHLDQALRLAPEDPAPLAALARACAAAGEPLRAVRALDRLKELHLARGDRAAAADAALEAGAAWEGPLAHAENALLRYRAAAELAPGPEVHARAARAAEALGHWAEASDFHAMALAGIDAATPDGAALAVRTRLALAEVAERRLGDPAAAAAHLEAAATLAPGDATVLARLAERLRGLGRPPALAAALDRLAGLEPDPDARAALLAEAGAALRAAGQDGEAARRFAAALALAPACAPALSGQAELAAALGDAAAEREALERLRALTADAEAAAALDDRIAAAAERAGDLAAALAAASSARAARPDPARLAAELRLARRVADASTVAELLAESARLAAAAGDAPTAAAAWLERGRLLVPVDPPAALAALAEARAAAPGDPAVLRVQADAAARAGDPRLALGALRALLAGGAADAAELELRAARAALDAGEPSAAREHAERAHALEAPGAGALLAEVLAATGDDAARAALLERLGRWLEAAELHERAGDLPRALAACERAADDPATTPAALARLAELRAAGGDARGASRALLLLARLTGGRDGATLALRAHGLDPAGEALDLAAQLDPSFAPARARRAAGRVAEDPRGALGDAEAALAGDALPAAERAGLLALAAGAAAACGDAGAARRHLAAYCEAVPGDDAALARLAGLHRRAGDPAGLEAALRRRLPPARGADAAAVRAELAALLAGRGEAAEAARLAGEALDRDPACLPALRVLCAAPCAGALSPAQALDLLGRRAAHPLADAAEAAAAQAGRARLLAAAGDLAGALDAARAAAGAGDDDAALELRADLAARAGAPAEAARALLARALRARDRGEPDAGDRLAEAGLALLAAGAAEDAAGAEAALRDALALAPGRESARAALAALAERARARGDAAAERDALAALVPLLPTGAKPAALLRRAALAAALGDRAGALAAAEEARALAPRDPAAVEAARAPAEAAGDLGAVADRLEDLAALEPASAGRRRLERAGLLARLGRTVEADRAYAAALAALPPDRGLAEEHAAFRRAHLPARPAGEPLEAYARRAPTPRDAARALRAAAALALSQGDLAGAIRAARRAYARTQDDLAFAAPLLARVLYLGGASGEALVVHRRLLEAGLGALPPEDALALARQLAELAEDRGERALALAALTEVLARRPQDLEAAVRRLALDDDPERGARVVLAAAEAARSGAARADALGRAATALLAGGRPDLARDLYRRARAAAAADPARSAALAEARAGALARAGAPEAERLDALGEAADLALDAGEPDAARRLLADAVVLARALDRPAEAARLSLQLDALAAAAGDFAAAAAHARAAGALLLDAGDPAGAAEALERAVAAAPGEAEGVALLERAAHALGDAGTPHLARALAARAAAAAPGPARAAALVALADVHAAAGATGPAEAALREALAHDRGSAAARERLTAILSATGRDPEVARMLLERAEREADPAARARMRRDAVTRLAASPDPADRARAAEACAALATEGPADPVALRAAAALLRDLGRREEAIPLLAALLRADPDDEDAARELAHAYADRHLERAELFLGRAAHARGPARAGRLREAARALHAAGEDGRARAALRDAFDAWPADDGAFVAALREAAADPERLDGVLSARAAAVPAEAASCHRARADALLAFGEGERAAAAYEAALAAAPGDVETLAALAACLAATRGPAAAAELDRGLVAWAGEARGAVPASAEAAARYRLGLSAWAEGRASDGIAHLERALALAPADERAGIAWAALAHGHAALGDPALALAAARSRAERALALGLAEERRVALEAAAELAEGLGDAGRDAAELLEALLQLRARDGEGPEALAALAGRTAAALDAAGEPARARDARALGGLEPAAPDAAPPPAAPPAGAREAARAAAERALSSEDPAERAEAFTAAAEALARAGAPDDEVRGALELAAGADPDAPGPWRARARLEAAWGEPLAAARALLSASIRSDGDEASRSALEAARLFEDAGAHGDAARAYRAAVLARPGCVPARTVLAEEALAAGDPGAAVEHLRAIPEAGLAPDARTAHRRRLARALDAAGRAGEAEALYAELLAADPGDPEAFERAAALALARGALDAWLDLAQLHEQALAAWGQTARRRDLRQARGERFAAAGHLEAARGAFLSVLELDPVHPPALDALAALDGRRDGWAEAAAGLAAEAAAAGDPAEAAALHLRRARIQLDRLGDEDAAAATLHDALAAARASGTAAALRGAEEAEALLAGMGRPAAPPAAEPDPIAPRAPAADPVAEVLRAQAAAAEGVARAELLERLAGHLERAGDAPGAADALIEALEADPERDLTWSWLLSVASGDVTRLARAEAIRARSAEPAAAELPPPAGWSDEEIALAAEGPGALPATPAVGAELGPDHPLPVAELAARGRACLQAAEWEPARAWLAEALARDPSDLTLARDLSRAAEKLGRFDDYVRLGEACADAIAAYDPLAAAARLRHFAELLRTRLGDPERAAVMLEKALSLVPDDFEAQRELLVARAARPETQARAAEGWLELARRDPSDATALAEASALCAALAAAERTGAEDSARLAERARLAASLAAFADPSRSAPAGAPVAAHLPAALRERVAAPGANGPCARLVSLLAPWLEPLFPADLAARGAGPADRLAPAAAPALHAALERAARALEARPHAALLGARPGREVVIENTRPPSVVLPAGLAGLPEGALAFLAARTLDLVEHGWALLGKFAPRDAAILLELACRFGGGAPPAMGLPAAHAGAFLAALERTVPGEVSATAAALAGPAAAELRTLDPRALAAAVRRTANRVGLLHAGDPGHALRTLALLDRRLDGGPLDPVEALALPDLRDLALLALSDPFVELRLAVLG</sequence>
<dbReference type="RefSeq" id="WP_015934992.1">
    <property type="nucleotide sequence ID" value="NC_011891.1"/>
</dbReference>
<dbReference type="InterPro" id="IPR019734">
    <property type="entry name" value="TPR_rpt"/>
</dbReference>
<dbReference type="SMART" id="SM00028">
    <property type="entry name" value="TPR"/>
    <property type="match status" value="20"/>
</dbReference>
<keyword evidence="3" id="KW-1185">Reference proteome</keyword>